<keyword evidence="10" id="KW-0511">Multifunctional enzyme</keyword>
<dbReference type="Proteomes" id="UP000031184">
    <property type="component" value="Unassembled WGS sequence"/>
</dbReference>
<dbReference type="GO" id="GO:0035999">
    <property type="term" value="P:tetrahydrofolate interconversion"/>
    <property type="evidence" value="ECO:0007669"/>
    <property type="project" value="TreeGrafter"/>
</dbReference>
<dbReference type="Pfam" id="PF13291">
    <property type="entry name" value="ACT_4"/>
    <property type="match status" value="1"/>
</dbReference>
<organism evidence="13 14">
    <name type="scientific">Fusobacterium necrophorum subsp. funduliforme B35</name>
    <dbReference type="NCBI Taxonomy" id="1226633"/>
    <lineage>
        <taxon>Bacteria</taxon>
        <taxon>Fusobacteriati</taxon>
        <taxon>Fusobacteriota</taxon>
        <taxon>Fusobacteriia</taxon>
        <taxon>Fusobacteriales</taxon>
        <taxon>Fusobacteriaceae</taxon>
        <taxon>Fusobacterium</taxon>
    </lineage>
</organism>
<evidence type="ECO:0000256" key="4">
    <source>
        <dbReference type="ARBA" id="ARBA00022755"/>
    </source>
</evidence>
<keyword evidence="5" id="KW-0378">Hydrolase</keyword>
<evidence type="ECO:0000256" key="11">
    <source>
        <dbReference type="ARBA" id="ARBA00029440"/>
    </source>
</evidence>
<dbReference type="GO" id="GO:0006164">
    <property type="term" value="P:purine nucleotide biosynthetic process"/>
    <property type="evidence" value="ECO:0007669"/>
    <property type="project" value="UniProtKB-KW"/>
</dbReference>
<reference evidence="13 14" key="1">
    <citation type="submission" date="2013-08" db="EMBL/GenBank/DDBJ databases">
        <title>An opportunistic ruminal bacterium that causes liver abscesses in cattle.</title>
        <authorList>
            <person name="Benahmed F.H."/>
            <person name="Rasmussen M."/>
            <person name="Harbottle H."/>
            <person name="Soppet D."/>
            <person name="Nagaraja T.G."/>
            <person name="Davidson M."/>
        </authorList>
    </citation>
    <scope>NUCLEOTIDE SEQUENCE [LARGE SCALE GENOMIC DNA]</scope>
    <source>
        <strain evidence="13 14">B35</strain>
    </source>
</reference>
<dbReference type="EMBL" id="AUZI01000019">
    <property type="protein sequence ID" value="KID49004.1"/>
    <property type="molecule type" value="Genomic_DNA"/>
</dbReference>
<protein>
    <recommendedName>
        <fullName evidence="1">methenyltetrahydrofolate cyclohydrolase</fullName>
        <ecNumber evidence="1">3.5.4.9</ecNumber>
    </recommendedName>
</protein>
<dbReference type="GO" id="GO:0009086">
    <property type="term" value="P:methionine biosynthetic process"/>
    <property type="evidence" value="ECO:0007669"/>
    <property type="project" value="UniProtKB-KW"/>
</dbReference>
<gene>
    <name evidence="13" type="ORF">C095_07905</name>
</gene>
<comment type="caution">
    <text evidence="13">The sequence shown here is derived from an EMBL/GenBank/DDBJ whole genome shotgun (WGS) entry which is preliminary data.</text>
</comment>
<dbReference type="InterPro" id="IPR020631">
    <property type="entry name" value="THF_DH/CycHdrlase_NAD-bd_dom"/>
</dbReference>
<name>A0A0B4EVQ1_9FUSO</name>
<accession>A0A0B4EVQ1</accession>
<evidence type="ECO:0000259" key="12">
    <source>
        <dbReference type="PROSITE" id="PS51671"/>
    </source>
</evidence>
<dbReference type="Gene3D" id="3.40.50.720">
    <property type="entry name" value="NAD(P)-binding Rossmann-like Domain"/>
    <property type="match status" value="1"/>
</dbReference>
<dbReference type="GO" id="GO:0004477">
    <property type="term" value="F:methenyltetrahydrofolate cyclohydrolase activity"/>
    <property type="evidence" value="ECO:0007669"/>
    <property type="project" value="UniProtKB-EC"/>
</dbReference>
<keyword evidence="7" id="KW-0560">Oxidoreductase</keyword>
<dbReference type="GO" id="GO:0000105">
    <property type="term" value="P:L-histidine biosynthetic process"/>
    <property type="evidence" value="ECO:0007669"/>
    <property type="project" value="UniProtKB-KW"/>
</dbReference>
<dbReference type="Gene3D" id="3.40.50.10860">
    <property type="entry name" value="Leucine Dehydrogenase, chain A, domain 1"/>
    <property type="match status" value="1"/>
</dbReference>
<evidence type="ECO:0000256" key="8">
    <source>
        <dbReference type="ARBA" id="ARBA00023102"/>
    </source>
</evidence>
<dbReference type="GO" id="GO:0004488">
    <property type="term" value="F:methylenetetrahydrofolate dehydrogenase (NADP+) activity"/>
    <property type="evidence" value="ECO:0007669"/>
    <property type="project" value="InterPro"/>
</dbReference>
<keyword evidence="2" id="KW-0554">One-carbon metabolism</keyword>
<dbReference type="InterPro" id="IPR045865">
    <property type="entry name" value="ACT-like_dom_sf"/>
</dbReference>
<dbReference type="Gene3D" id="3.30.70.260">
    <property type="match status" value="1"/>
</dbReference>
<dbReference type="InterPro" id="IPR002912">
    <property type="entry name" value="ACT_dom"/>
</dbReference>
<keyword evidence="4" id="KW-0658">Purine biosynthesis</keyword>
<dbReference type="PRINTS" id="PR00085">
    <property type="entry name" value="THFDHDRGNASE"/>
</dbReference>
<evidence type="ECO:0000313" key="14">
    <source>
        <dbReference type="Proteomes" id="UP000031184"/>
    </source>
</evidence>
<evidence type="ECO:0000256" key="1">
    <source>
        <dbReference type="ARBA" id="ARBA00012776"/>
    </source>
</evidence>
<evidence type="ECO:0000256" key="2">
    <source>
        <dbReference type="ARBA" id="ARBA00022563"/>
    </source>
</evidence>
<dbReference type="SUPFAM" id="SSF55021">
    <property type="entry name" value="ACT-like"/>
    <property type="match status" value="1"/>
</dbReference>
<dbReference type="SUPFAM" id="SSF51735">
    <property type="entry name" value="NAD(P)-binding Rossmann-fold domains"/>
    <property type="match status" value="1"/>
</dbReference>
<evidence type="ECO:0000256" key="5">
    <source>
        <dbReference type="ARBA" id="ARBA00022801"/>
    </source>
</evidence>
<sequence length="349" mass="38913">MQLPLPKHISHSRILQAIDVNKDVDGFKTENIGRLHLGEEGFNPCTPEGVIALLKKYDIEIASKNVTIIGRSNIVGKPMLGLFINHNATVTICNSLTKNLKEHTERADIIVVAVGKEKFLTADMVREGAIVIDVGINRSREGKIVGDVDFEAVAPKASYITPVPGGVGSMTVAMLFQNIWKAFIRNRRIINGEKIKENEISHEEKRQYYIVDKTILSASIQKVIAVNEMVKNEHISKHEGIRRTGLSRSTYYKYKDFIKPFFEGSQEKIFNIHMSLQDKQGLLAKILEVIADDKMNILTIVQNAAVDGIVQLTISLQGTAETPKNIEMTLSKIQKIDGVRDLRILGSNS</sequence>
<feature type="domain" description="ACT" evidence="12">
    <location>
        <begin position="271"/>
        <end position="347"/>
    </location>
</feature>
<keyword evidence="8" id="KW-0368">Histidine biosynthesis</keyword>
<dbReference type="NCBIfam" id="NF003361">
    <property type="entry name" value="PRK04435.1"/>
    <property type="match status" value="1"/>
</dbReference>
<dbReference type="PANTHER" id="PTHR48099:SF5">
    <property type="entry name" value="C-1-TETRAHYDROFOLATE SYNTHASE, CYTOPLASMIC"/>
    <property type="match status" value="1"/>
</dbReference>
<evidence type="ECO:0000313" key="13">
    <source>
        <dbReference type="EMBL" id="KID49004.1"/>
    </source>
</evidence>
<dbReference type="PATRIC" id="fig|1226633.4.peg.1594"/>
<evidence type="ECO:0000256" key="6">
    <source>
        <dbReference type="ARBA" id="ARBA00022857"/>
    </source>
</evidence>
<keyword evidence="3" id="KW-0028">Amino-acid biosynthesis</keyword>
<dbReference type="FunFam" id="3.40.50.720:FF:000094">
    <property type="entry name" value="Bifunctional protein FolD"/>
    <property type="match status" value="1"/>
</dbReference>
<evidence type="ECO:0000256" key="3">
    <source>
        <dbReference type="ARBA" id="ARBA00022605"/>
    </source>
</evidence>
<dbReference type="InterPro" id="IPR000672">
    <property type="entry name" value="THF_DH/CycHdrlase"/>
</dbReference>
<dbReference type="InterPro" id="IPR036291">
    <property type="entry name" value="NAD(P)-bd_dom_sf"/>
</dbReference>
<dbReference type="GO" id="GO:0005829">
    <property type="term" value="C:cytosol"/>
    <property type="evidence" value="ECO:0007669"/>
    <property type="project" value="TreeGrafter"/>
</dbReference>
<dbReference type="AlphaFoldDB" id="A0A0B4EVQ1"/>
<comment type="pathway">
    <text evidence="11">Amino-acid biosynthesis.</text>
</comment>
<evidence type="ECO:0000256" key="10">
    <source>
        <dbReference type="ARBA" id="ARBA00023268"/>
    </source>
</evidence>
<dbReference type="PROSITE" id="PS51671">
    <property type="entry name" value="ACT"/>
    <property type="match status" value="1"/>
</dbReference>
<evidence type="ECO:0000256" key="9">
    <source>
        <dbReference type="ARBA" id="ARBA00023167"/>
    </source>
</evidence>
<dbReference type="Pfam" id="PF02882">
    <property type="entry name" value="THF_DHG_CYH_C"/>
    <property type="match status" value="1"/>
</dbReference>
<dbReference type="CDD" id="cd01080">
    <property type="entry name" value="NAD_bind_m-THF_DH_Cyclohyd"/>
    <property type="match status" value="1"/>
</dbReference>
<proteinExistence type="predicted"/>
<dbReference type="PANTHER" id="PTHR48099">
    <property type="entry name" value="C-1-TETRAHYDROFOLATE SYNTHASE, CYTOPLASMIC-RELATED"/>
    <property type="match status" value="1"/>
</dbReference>
<keyword evidence="6" id="KW-0521">NADP</keyword>
<keyword evidence="9" id="KW-0486">Methionine biosynthesis</keyword>
<evidence type="ECO:0000256" key="7">
    <source>
        <dbReference type="ARBA" id="ARBA00023002"/>
    </source>
</evidence>
<dbReference type="EC" id="3.5.4.9" evidence="1"/>